<proteinExistence type="inferred from homology"/>
<dbReference type="PROSITE" id="PS00041">
    <property type="entry name" value="HTH_ARAC_FAMILY_1"/>
    <property type="match status" value="1"/>
</dbReference>
<comment type="similarity">
    <text evidence="2">Belongs to the bacterial solute-binding protein 8 family.</text>
</comment>
<dbReference type="GO" id="GO:1901678">
    <property type="term" value="P:iron coordination entity transport"/>
    <property type="evidence" value="ECO:0007669"/>
    <property type="project" value="UniProtKB-ARBA"/>
</dbReference>
<dbReference type="EMBL" id="QUBQ01000001">
    <property type="protein sequence ID" value="REK75772.1"/>
    <property type="molecule type" value="Genomic_DNA"/>
</dbReference>
<name>A0A371PHS8_9BACL</name>
<dbReference type="InterPro" id="IPR018062">
    <property type="entry name" value="HTH_AraC-typ_CS"/>
</dbReference>
<evidence type="ECO:0000256" key="5">
    <source>
        <dbReference type="ARBA" id="ARBA00023015"/>
    </source>
</evidence>
<dbReference type="AlphaFoldDB" id="A0A371PHS8"/>
<dbReference type="InterPro" id="IPR002491">
    <property type="entry name" value="ABC_transptr_periplasmic_BD"/>
</dbReference>
<dbReference type="PANTHER" id="PTHR30532:SF26">
    <property type="entry name" value="IRON(3+)-HYDROXAMATE-BINDING PROTEIN FHUD"/>
    <property type="match status" value="1"/>
</dbReference>
<dbReference type="GO" id="GO:0043565">
    <property type="term" value="F:sequence-specific DNA binding"/>
    <property type="evidence" value="ECO:0007669"/>
    <property type="project" value="InterPro"/>
</dbReference>
<keyword evidence="12" id="KW-1185">Reference proteome</keyword>
<dbReference type="InterPro" id="IPR051313">
    <property type="entry name" value="Bact_iron-sidero_bind"/>
</dbReference>
<evidence type="ECO:0000313" key="12">
    <source>
        <dbReference type="Proteomes" id="UP000261905"/>
    </source>
</evidence>
<dbReference type="Gene3D" id="3.40.50.1980">
    <property type="entry name" value="Nitrogenase molybdenum iron protein domain"/>
    <property type="match status" value="2"/>
</dbReference>
<dbReference type="GO" id="GO:0030288">
    <property type="term" value="C:outer membrane-bounded periplasmic space"/>
    <property type="evidence" value="ECO:0007669"/>
    <property type="project" value="TreeGrafter"/>
</dbReference>
<evidence type="ECO:0000259" key="9">
    <source>
        <dbReference type="PROSITE" id="PS01124"/>
    </source>
</evidence>
<evidence type="ECO:0000256" key="7">
    <source>
        <dbReference type="ARBA" id="ARBA00023163"/>
    </source>
</evidence>
<dbReference type="OrthoDB" id="2652069at2"/>
<organism evidence="11 12">
    <name type="scientific">Paenibacillus paeoniae</name>
    <dbReference type="NCBI Taxonomy" id="2292705"/>
    <lineage>
        <taxon>Bacteria</taxon>
        <taxon>Bacillati</taxon>
        <taxon>Bacillota</taxon>
        <taxon>Bacilli</taxon>
        <taxon>Bacillales</taxon>
        <taxon>Paenibacillaceae</taxon>
        <taxon>Paenibacillus</taxon>
    </lineage>
</organism>
<evidence type="ECO:0000256" key="3">
    <source>
        <dbReference type="ARBA" id="ARBA00022448"/>
    </source>
</evidence>
<gene>
    <name evidence="11" type="ORF">DX130_01440</name>
</gene>
<evidence type="ECO:0000256" key="1">
    <source>
        <dbReference type="ARBA" id="ARBA00004196"/>
    </source>
</evidence>
<dbReference type="GO" id="GO:0003700">
    <property type="term" value="F:DNA-binding transcription factor activity"/>
    <property type="evidence" value="ECO:0007669"/>
    <property type="project" value="InterPro"/>
</dbReference>
<dbReference type="Pfam" id="PF01497">
    <property type="entry name" value="Peripla_BP_2"/>
    <property type="match status" value="1"/>
</dbReference>
<dbReference type="InterPro" id="IPR009057">
    <property type="entry name" value="Homeodomain-like_sf"/>
</dbReference>
<dbReference type="PANTHER" id="PTHR30532">
    <property type="entry name" value="IRON III DICITRATE-BINDING PERIPLASMIC PROTEIN"/>
    <property type="match status" value="1"/>
</dbReference>
<dbReference type="Pfam" id="PF12833">
    <property type="entry name" value="HTH_18"/>
    <property type="match status" value="1"/>
</dbReference>
<keyword evidence="4" id="KW-0732">Signal</keyword>
<feature type="region of interest" description="Disordered" evidence="8">
    <location>
        <begin position="372"/>
        <end position="404"/>
    </location>
</feature>
<dbReference type="SMART" id="SM00342">
    <property type="entry name" value="HTH_ARAC"/>
    <property type="match status" value="1"/>
</dbReference>
<dbReference type="PROSITE" id="PS01124">
    <property type="entry name" value="HTH_ARAC_FAMILY_2"/>
    <property type="match status" value="1"/>
</dbReference>
<keyword evidence="3" id="KW-0813">Transport</keyword>
<dbReference type="Proteomes" id="UP000261905">
    <property type="component" value="Unassembled WGS sequence"/>
</dbReference>
<evidence type="ECO:0000256" key="8">
    <source>
        <dbReference type="SAM" id="MobiDB-lite"/>
    </source>
</evidence>
<evidence type="ECO:0000256" key="4">
    <source>
        <dbReference type="ARBA" id="ARBA00022729"/>
    </source>
</evidence>
<keyword evidence="5" id="KW-0805">Transcription regulation</keyword>
<evidence type="ECO:0000256" key="2">
    <source>
        <dbReference type="ARBA" id="ARBA00008814"/>
    </source>
</evidence>
<dbReference type="InterPro" id="IPR018060">
    <property type="entry name" value="HTH_AraC"/>
</dbReference>
<comment type="subcellular location">
    <subcellularLocation>
        <location evidence="1">Cell envelope</location>
    </subcellularLocation>
</comment>
<sequence length="684" mass="77889">MRMIIVYNYRNSISGYRGVYALSWEDQVQHWNQVSATVLDIRHKVLWEGQDWLSYSLPANIFLLVVSGSAYMRVDEQKCYIKRNHLIHAGKGGVVDILPAKQEVSFYLIYYKANWPMSTVQWVEDGRKKKEQPLRAFYHVIPPEPNVIHNQVRRMHEEWRHPCVLVQIRMRAMLFEFVHELFSQLEHVKENGSSSDLVANALRYIHEHYTEAVTMNQLADLLGCSSSYMYRLFKAEIGKSPNEYIIGIRMEQARQYLMTTKLTLREIAVAIGYSDVYYFSRLYKKQYGVSPLISRKREFDNQTQQLNPLNPSLSSIVPTRLLSYNQNVIENDYQDEGEIELISKKHSTASMTALVMLCLSLLVSACQGGNSNTDVQRQGSQAPQSTNTADSASAGNDAESASETRMYKHKYGETEIPKSPTRVVTAYHLGHMLALGERPLGAATYILQYSESAMDTTGVKDLGAPLSLELIADLEPDLIILIEAYLEPSGGYDAFNKIAPTVVIEVNQDPVKDIRLIGDLLGKGEETEQWVSQYEDKIAQTKERVRGVFGPDETFTILNVRSEKIRMIYRDRNMGGNILYSYWGLKPQEKVLSDVINGIDDESSYLDISEEVIPEFVGDHLILATAPDADESVNHLMNSGLWRNLDAVKNNRVYRINFDQFLFNDPISAMKQVDILADVLTAKR</sequence>
<dbReference type="SUPFAM" id="SSF53807">
    <property type="entry name" value="Helical backbone' metal receptor"/>
    <property type="match status" value="1"/>
</dbReference>
<dbReference type="PROSITE" id="PS50983">
    <property type="entry name" value="FE_B12_PBP"/>
    <property type="match status" value="1"/>
</dbReference>
<dbReference type="Gene3D" id="1.10.10.60">
    <property type="entry name" value="Homeodomain-like"/>
    <property type="match status" value="2"/>
</dbReference>
<reference evidence="11 12" key="1">
    <citation type="submission" date="2018-08" db="EMBL/GenBank/DDBJ databases">
        <title>Paenibacillus sp. M4BSY-1, whole genome shotgun sequence.</title>
        <authorList>
            <person name="Tuo L."/>
        </authorList>
    </citation>
    <scope>NUCLEOTIDE SEQUENCE [LARGE SCALE GENOMIC DNA]</scope>
    <source>
        <strain evidence="11 12">M4BSY-1</strain>
    </source>
</reference>
<feature type="domain" description="Fe/B12 periplasmic-binding" evidence="10">
    <location>
        <begin position="420"/>
        <end position="684"/>
    </location>
</feature>
<protein>
    <submittedName>
        <fullName evidence="11">AraC family transcriptional regulator</fullName>
    </submittedName>
</protein>
<evidence type="ECO:0000256" key="6">
    <source>
        <dbReference type="ARBA" id="ARBA00023125"/>
    </source>
</evidence>
<accession>A0A371PHS8</accession>
<comment type="caution">
    <text evidence="11">The sequence shown here is derived from an EMBL/GenBank/DDBJ whole genome shotgun (WGS) entry which is preliminary data.</text>
</comment>
<evidence type="ECO:0000313" key="11">
    <source>
        <dbReference type="EMBL" id="REK75772.1"/>
    </source>
</evidence>
<keyword evidence="6" id="KW-0238">DNA-binding</keyword>
<feature type="domain" description="HTH araC/xylS-type" evidence="9">
    <location>
        <begin position="199"/>
        <end position="297"/>
    </location>
</feature>
<keyword evidence="7" id="KW-0804">Transcription</keyword>
<dbReference type="SUPFAM" id="SSF46689">
    <property type="entry name" value="Homeodomain-like"/>
    <property type="match status" value="2"/>
</dbReference>
<evidence type="ECO:0000259" key="10">
    <source>
        <dbReference type="PROSITE" id="PS50983"/>
    </source>
</evidence>
<feature type="compositionally biased region" description="Polar residues" evidence="8">
    <location>
        <begin position="372"/>
        <end position="403"/>
    </location>
</feature>